<proteinExistence type="inferred from homology"/>
<dbReference type="AlphaFoldDB" id="A0A3P4B2D2"/>
<reference evidence="4 5" key="1">
    <citation type="submission" date="2018-10" db="EMBL/GenBank/DDBJ databases">
        <authorList>
            <person name="Criscuolo A."/>
        </authorList>
    </citation>
    <scope>NUCLEOTIDE SEQUENCE [LARGE SCALE GENOMIC DNA]</scope>
    <source>
        <strain evidence="4">DnA1</strain>
    </source>
</reference>
<sequence length="111" mass="12207">MRRLVRREQGVHPESQPSAAAALFALVSCNSLRGRSRYNPAMVKKVKCPTCSRLAPWSPDNAWRPFCSERCRQIDLGAWAADKFAIPGAPLEADELTGDGAVRFSAPHTLN</sequence>
<feature type="binding site" evidence="3">
    <location>
        <position position="48"/>
    </location>
    <ligand>
        <name>Zn(2+)</name>
        <dbReference type="ChEBI" id="CHEBI:29105"/>
    </ligand>
</feature>
<name>A0A3P4B2D2_9BURK</name>
<dbReference type="InterPro" id="IPR005584">
    <property type="entry name" value="DNA_gyrase_inhibitor_YacG"/>
</dbReference>
<dbReference type="GO" id="GO:0006355">
    <property type="term" value="P:regulation of DNA-templated transcription"/>
    <property type="evidence" value="ECO:0007669"/>
    <property type="project" value="InterPro"/>
</dbReference>
<keyword evidence="2 3" id="KW-0862">Zinc</keyword>
<comment type="function">
    <text evidence="3">Inhibits all the catalytic activities of DNA gyrase by preventing its interaction with DNA. Acts by binding directly to the C-terminal domain of GyrB, which probably disrupts DNA binding by the gyrase.</text>
</comment>
<comment type="subunit">
    <text evidence="3">Interacts with GyrB.</text>
</comment>
<dbReference type="Pfam" id="PF03884">
    <property type="entry name" value="YacG"/>
    <property type="match status" value="1"/>
</dbReference>
<dbReference type="GO" id="GO:0008270">
    <property type="term" value="F:zinc ion binding"/>
    <property type="evidence" value="ECO:0007669"/>
    <property type="project" value="UniProtKB-UniRule"/>
</dbReference>
<evidence type="ECO:0000313" key="5">
    <source>
        <dbReference type="Proteomes" id="UP000277294"/>
    </source>
</evidence>
<dbReference type="HAMAP" id="MF_00649">
    <property type="entry name" value="DNA_gyrase_inhibitor_YacG"/>
    <property type="match status" value="1"/>
</dbReference>
<feature type="binding site" evidence="3">
    <location>
        <position position="67"/>
    </location>
    <ligand>
        <name>Zn(2+)</name>
        <dbReference type="ChEBI" id="CHEBI:29105"/>
    </ligand>
</feature>
<dbReference type="PROSITE" id="PS51257">
    <property type="entry name" value="PROKAR_LIPOPROTEIN"/>
    <property type="match status" value="1"/>
</dbReference>
<dbReference type="EMBL" id="UWPJ01000017">
    <property type="protein sequence ID" value="VCU70041.1"/>
    <property type="molecule type" value="Genomic_DNA"/>
</dbReference>
<dbReference type="InterPro" id="IPR013088">
    <property type="entry name" value="Znf_NHR/GATA"/>
</dbReference>
<gene>
    <name evidence="3 4" type="primary">yacG</name>
    <name evidence="4" type="ORF">PIGHUM_02108</name>
</gene>
<keyword evidence="5" id="KW-1185">Reference proteome</keyword>
<dbReference type="GO" id="GO:0008657">
    <property type="term" value="F:DNA topoisomerase type II (double strand cut, ATP-hydrolyzing) inhibitor activity"/>
    <property type="evidence" value="ECO:0007669"/>
    <property type="project" value="UniProtKB-UniRule"/>
</dbReference>
<keyword evidence="1 3" id="KW-0479">Metal-binding</keyword>
<feature type="binding site" evidence="3">
    <location>
        <position position="71"/>
    </location>
    <ligand>
        <name>Zn(2+)</name>
        <dbReference type="ChEBI" id="CHEBI:29105"/>
    </ligand>
</feature>
<dbReference type="PANTHER" id="PTHR36150">
    <property type="entry name" value="DNA GYRASE INHIBITOR YACG"/>
    <property type="match status" value="1"/>
</dbReference>
<dbReference type="Gene3D" id="3.30.50.10">
    <property type="entry name" value="Erythroid Transcription Factor GATA-1, subunit A"/>
    <property type="match status" value="1"/>
</dbReference>
<comment type="cofactor">
    <cofactor evidence="3">
        <name>Zn(2+)</name>
        <dbReference type="ChEBI" id="CHEBI:29105"/>
    </cofactor>
    <text evidence="3">Binds 1 zinc ion.</text>
</comment>
<evidence type="ECO:0000256" key="3">
    <source>
        <dbReference type="HAMAP-Rule" id="MF_00649"/>
    </source>
</evidence>
<feature type="binding site" evidence="3">
    <location>
        <position position="51"/>
    </location>
    <ligand>
        <name>Zn(2+)</name>
        <dbReference type="ChEBI" id="CHEBI:29105"/>
    </ligand>
</feature>
<evidence type="ECO:0000256" key="2">
    <source>
        <dbReference type="ARBA" id="ARBA00022833"/>
    </source>
</evidence>
<accession>A0A3P4B2D2</accession>
<organism evidence="4 5">
    <name type="scientific">Pigmentiphaga humi</name>
    <dbReference type="NCBI Taxonomy" id="2478468"/>
    <lineage>
        <taxon>Bacteria</taxon>
        <taxon>Pseudomonadati</taxon>
        <taxon>Pseudomonadota</taxon>
        <taxon>Betaproteobacteria</taxon>
        <taxon>Burkholderiales</taxon>
        <taxon>Alcaligenaceae</taxon>
        <taxon>Pigmentiphaga</taxon>
    </lineage>
</organism>
<protein>
    <recommendedName>
        <fullName evidence="3">DNA gyrase inhibitor YacG</fullName>
    </recommendedName>
</protein>
<comment type="similarity">
    <text evidence="3">Belongs to the DNA gyrase inhibitor YacG family.</text>
</comment>
<evidence type="ECO:0000256" key="1">
    <source>
        <dbReference type="ARBA" id="ARBA00022723"/>
    </source>
</evidence>
<evidence type="ECO:0000313" key="4">
    <source>
        <dbReference type="EMBL" id="VCU70041.1"/>
    </source>
</evidence>
<dbReference type="SUPFAM" id="SSF57716">
    <property type="entry name" value="Glucocorticoid receptor-like (DNA-binding domain)"/>
    <property type="match status" value="1"/>
</dbReference>
<dbReference type="PANTHER" id="PTHR36150:SF1">
    <property type="entry name" value="DNA GYRASE INHIBITOR YACG"/>
    <property type="match status" value="1"/>
</dbReference>
<dbReference type="Proteomes" id="UP000277294">
    <property type="component" value="Unassembled WGS sequence"/>
</dbReference>